<dbReference type="InParanoid" id="A0A067PCF1"/>
<organism evidence="2 3">
    <name type="scientific">Jaapia argillacea MUCL 33604</name>
    <dbReference type="NCBI Taxonomy" id="933084"/>
    <lineage>
        <taxon>Eukaryota</taxon>
        <taxon>Fungi</taxon>
        <taxon>Dikarya</taxon>
        <taxon>Basidiomycota</taxon>
        <taxon>Agaricomycotina</taxon>
        <taxon>Agaricomycetes</taxon>
        <taxon>Agaricomycetidae</taxon>
        <taxon>Jaapiales</taxon>
        <taxon>Jaapiaceae</taxon>
        <taxon>Jaapia</taxon>
    </lineage>
</organism>
<accession>A0A067PCF1</accession>
<dbReference type="OrthoDB" id="163438at2759"/>
<keyword evidence="3" id="KW-1185">Reference proteome</keyword>
<dbReference type="SMART" id="SM00239">
    <property type="entry name" value="C2"/>
    <property type="match status" value="1"/>
</dbReference>
<evidence type="ECO:0000313" key="3">
    <source>
        <dbReference type="Proteomes" id="UP000027265"/>
    </source>
</evidence>
<dbReference type="AlphaFoldDB" id="A0A067PCF1"/>
<dbReference type="HOGENOM" id="CLU_1133954_0_0_1"/>
<protein>
    <recommendedName>
        <fullName evidence="1">C2 domain-containing protein</fullName>
    </recommendedName>
</protein>
<dbReference type="InterPro" id="IPR035892">
    <property type="entry name" value="C2_domain_sf"/>
</dbReference>
<gene>
    <name evidence="2" type="ORF">JAAARDRAFT_41132</name>
</gene>
<sequence length="245" mass="25941">MNQTTTKPNLDQPVGQRPADENATITLELTILGAQDLHKHRKQVPNCFVQITGGGGEALSTRTVEGANPRWNETFTMTTSTSSMLHIEVSHRRRFGGNAFRGAATIPVQGLAGQPGGTETTHDLVKEGGTGYGKIMVVSRITTSAATEQGGKVPLEQDLQVITSEANKAQNAIAMVDGPSGIDVIGTAIDHVDGITGNDLLQTVGGYLETVVRIGDVISKVHPYAKLAWQVLTSGYKVIYPQGPG</sequence>
<dbReference type="PROSITE" id="PS50004">
    <property type="entry name" value="C2"/>
    <property type="match status" value="1"/>
</dbReference>
<dbReference type="Pfam" id="PF00168">
    <property type="entry name" value="C2"/>
    <property type="match status" value="1"/>
</dbReference>
<dbReference type="CDD" id="cd00030">
    <property type="entry name" value="C2"/>
    <property type="match status" value="1"/>
</dbReference>
<feature type="domain" description="C2" evidence="1">
    <location>
        <begin position="6"/>
        <end position="122"/>
    </location>
</feature>
<evidence type="ECO:0000313" key="2">
    <source>
        <dbReference type="EMBL" id="KDQ51490.1"/>
    </source>
</evidence>
<dbReference type="EMBL" id="KL197748">
    <property type="protein sequence ID" value="KDQ51490.1"/>
    <property type="molecule type" value="Genomic_DNA"/>
</dbReference>
<evidence type="ECO:0000259" key="1">
    <source>
        <dbReference type="PROSITE" id="PS50004"/>
    </source>
</evidence>
<dbReference type="Proteomes" id="UP000027265">
    <property type="component" value="Unassembled WGS sequence"/>
</dbReference>
<dbReference type="SUPFAM" id="SSF49562">
    <property type="entry name" value="C2 domain (Calcium/lipid-binding domain, CaLB)"/>
    <property type="match status" value="1"/>
</dbReference>
<proteinExistence type="predicted"/>
<name>A0A067PCF1_9AGAM</name>
<dbReference type="InterPro" id="IPR000008">
    <property type="entry name" value="C2_dom"/>
</dbReference>
<reference evidence="3" key="1">
    <citation type="journal article" date="2014" name="Proc. Natl. Acad. Sci. U.S.A.">
        <title>Extensive sampling of basidiomycete genomes demonstrates inadequacy of the white-rot/brown-rot paradigm for wood decay fungi.</title>
        <authorList>
            <person name="Riley R."/>
            <person name="Salamov A.A."/>
            <person name="Brown D.W."/>
            <person name="Nagy L.G."/>
            <person name="Floudas D."/>
            <person name="Held B.W."/>
            <person name="Levasseur A."/>
            <person name="Lombard V."/>
            <person name="Morin E."/>
            <person name="Otillar R."/>
            <person name="Lindquist E.A."/>
            <person name="Sun H."/>
            <person name="LaButti K.M."/>
            <person name="Schmutz J."/>
            <person name="Jabbour D."/>
            <person name="Luo H."/>
            <person name="Baker S.E."/>
            <person name="Pisabarro A.G."/>
            <person name="Walton J.D."/>
            <person name="Blanchette R.A."/>
            <person name="Henrissat B."/>
            <person name="Martin F."/>
            <person name="Cullen D."/>
            <person name="Hibbett D.S."/>
            <person name="Grigoriev I.V."/>
        </authorList>
    </citation>
    <scope>NUCLEOTIDE SEQUENCE [LARGE SCALE GENOMIC DNA]</scope>
    <source>
        <strain evidence="3">MUCL 33604</strain>
    </source>
</reference>
<dbReference type="Gene3D" id="2.60.40.150">
    <property type="entry name" value="C2 domain"/>
    <property type="match status" value="1"/>
</dbReference>